<comment type="caution">
    <text evidence="2">The sequence shown here is derived from an EMBL/GenBank/DDBJ whole genome shotgun (WGS) entry which is preliminary data.</text>
</comment>
<evidence type="ECO:0000313" key="2">
    <source>
        <dbReference type="EMBL" id="MBW2960428.1"/>
    </source>
</evidence>
<feature type="chain" id="PRO_5046111600" description="Long-subunit fatty acid transport protein" evidence="1">
    <location>
        <begin position="20"/>
        <end position="412"/>
    </location>
</feature>
<evidence type="ECO:0000256" key="1">
    <source>
        <dbReference type="SAM" id="SignalP"/>
    </source>
</evidence>
<reference evidence="2 3" key="1">
    <citation type="submission" date="2021-07" db="EMBL/GenBank/DDBJ databases">
        <title>Mesonia aestuariivivens sp. nov., isolated from a tidal flat.</title>
        <authorList>
            <person name="Kim Y.-O."/>
            <person name="Yoon J.-H."/>
        </authorList>
    </citation>
    <scope>NUCLEOTIDE SEQUENCE [LARGE SCALE GENOMIC DNA]</scope>
    <source>
        <strain evidence="2 3">JHPTF-M18</strain>
    </source>
</reference>
<gene>
    <name evidence="2" type="ORF">KW502_01270</name>
</gene>
<evidence type="ECO:0000313" key="3">
    <source>
        <dbReference type="Proteomes" id="UP000719267"/>
    </source>
</evidence>
<accession>A0ABS6VXV9</accession>
<protein>
    <recommendedName>
        <fullName evidence="4">Long-subunit fatty acid transport protein</fullName>
    </recommendedName>
</protein>
<proteinExistence type="predicted"/>
<dbReference type="RefSeq" id="WP_219038710.1">
    <property type="nucleotide sequence ID" value="NZ_JAHWDF010000001.1"/>
</dbReference>
<keyword evidence="1" id="KW-0732">Signal</keyword>
<dbReference type="Proteomes" id="UP000719267">
    <property type="component" value="Unassembled WGS sequence"/>
</dbReference>
<evidence type="ECO:0008006" key="4">
    <source>
        <dbReference type="Google" id="ProtNLM"/>
    </source>
</evidence>
<keyword evidence="3" id="KW-1185">Reference proteome</keyword>
<sequence length="412" mass="44876">MIKQLVTIAILLFTVTLSAQEITSSPYSFYGIGVKKFKGTAENRSMGGLSIVSDSIHVNLQNPAGYGALALTTYTIAGSHTSTTISSTSAEDKLSSTNIDYLAIGIPAGKLGFGFGVVPYSSVGYELRNQDESVISDFTGRGGLNKLFLAAGYEVNKNLRIGVEGSYNFGNIQNKNIIRQSGIQFATREINRSDLSGFNVKFGAQYEKMINQKLQLTGSASFAPSSNLKSDNFRELATIRILNDTEAIADVEEVNVADDDLKLPSELSLGAGIGQPRKWFVGAEFQQLSASEFTNRSFTLDNVSYNDASTYKIGGYFIPNYNDITSYFKRIVYRAGARYGGTGLTINGEDVDEFGISFGVGLPAGRLLTNTNIGVEFGKRGTTDAGLVEEKFVSFYISLSLNDRWFQQRKFN</sequence>
<organism evidence="2 3">
    <name type="scientific">Mesonia aestuariivivens</name>
    <dbReference type="NCBI Taxonomy" id="2796128"/>
    <lineage>
        <taxon>Bacteria</taxon>
        <taxon>Pseudomonadati</taxon>
        <taxon>Bacteroidota</taxon>
        <taxon>Flavobacteriia</taxon>
        <taxon>Flavobacteriales</taxon>
        <taxon>Flavobacteriaceae</taxon>
        <taxon>Mesonia</taxon>
    </lineage>
</organism>
<feature type="signal peptide" evidence="1">
    <location>
        <begin position="1"/>
        <end position="19"/>
    </location>
</feature>
<name>A0ABS6VXV9_9FLAO</name>
<dbReference type="EMBL" id="JAHWDF010000001">
    <property type="protein sequence ID" value="MBW2960428.1"/>
    <property type="molecule type" value="Genomic_DNA"/>
</dbReference>